<comment type="caution">
    <text evidence="1">The sequence shown here is derived from an EMBL/GenBank/DDBJ whole genome shotgun (WGS) entry which is preliminary data.</text>
</comment>
<dbReference type="EMBL" id="JAHEWX010000007">
    <property type="protein sequence ID" value="MBT1541677.1"/>
    <property type="molecule type" value="Genomic_DNA"/>
</dbReference>
<accession>A0A9Q2W395</accession>
<evidence type="ECO:0000313" key="2">
    <source>
        <dbReference type="Proteomes" id="UP000709437"/>
    </source>
</evidence>
<proteinExistence type="predicted"/>
<sequence>MGFLDLAGPAADAEVARLRLADDDPATLQHRELMARALALVGAWVRQRPGGSAHPADDDLTTAHGWVRHLATRQSPGGTFVGGDNVLSPPDSAFTVNDACDALELLAPHRATVPAAAALADDLDAIVHRATPALLTGGVHTPNHRWEIAAALARVHRLHPAAALLDRIDAWLAEGPDIDADGLWSERSPNYASAVSGPSFLVLAAVLDRPALLDPVRRSLDATLALLLPDDTVETVQSRRQEQSQPFGIGPFAPLLWHVAVLDGRGDLAAVAARAAVAETWQPAAVAARSMTDPLLGRPLPEPVALAPAVHTFADARLVHVREPDRSVVLFAGSDVPAQGHVRSGLANSPTFLRVVVGSVVLSDVRLSREFFGLGPFRPTALESLGDGRFRLTETVSAGYHQPLPASARQPDGRYPLADEGRFSAAMAFGTRSVDTVVLSTTVDVAVTPDAVVLDVVTEGAEVPWSLQLTFRTGGTLMGVETDAVTGERVLADGTGSYRVGSDVVTFGPGNGAGPGQPACYAPGQDYAFLGGTDRPPGEHVHVTGRAPGSARIVIGTGR</sequence>
<name>A0A9Q2W395_9MICO</name>
<dbReference type="RefSeq" id="WP_214562784.1">
    <property type="nucleotide sequence ID" value="NZ_JAHEWX010000007.1"/>
</dbReference>
<protein>
    <recommendedName>
        <fullName evidence="3">Heparinase</fullName>
    </recommendedName>
</protein>
<dbReference type="AlphaFoldDB" id="A0A9Q2W395"/>
<organism evidence="1 2">
    <name type="scientific">Curtobacterium flaccumfaciens pv. flaccumfaciens</name>
    <dbReference type="NCBI Taxonomy" id="138532"/>
    <lineage>
        <taxon>Bacteria</taxon>
        <taxon>Bacillati</taxon>
        <taxon>Actinomycetota</taxon>
        <taxon>Actinomycetes</taxon>
        <taxon>Micrococcales</taxon>
        <taxon>Microbacteriaceae</taxon>
        <taxon>Curtobacterium</taxon>
    </lineage>
</organism>
<gene>
    <name evidence="1" type="ORF">KK103_07895</name>
</gene>
<reference evidence="1" key="1">
    <citation type="submission" date="2021-05" db="EMBL/GenBank/DDBJ databases">
        <title>Whole genome sequence of Curtobacterium flaccumfaciens pv. flaccumfaciens strain CFBP 3417.</title>
        <authorList>
            <person name="Osdaghi E."/>
            <person name="Taghouti G."/>
            <person name="Portier P."/>
            <person name="Fazliarab A."/>
            <person name="Taghavi S.M."/>
            <person name="Briand M."/>
            <person name="Le-Saux M."/>
            <person name="Jacques M.-A."/>
        </authorList>
    </citation>
    <scope>NUCLEOTIDE SEQUENCE</scope>
    <source>
        <strain evidence="1">CFBP 3417</strain>
    </source>
</reference>
<evidence type="ECO:0008006" key="3">
    <source>
        <dbReference type="Google" id="ProtNLM"/>
    </source>
</evidence>
<evidence type="ECO:0000313" key="1">
    <source>
        <dbReference type="EMBL" id="MBT1541677.1"/>
    </source>
</evidence>
<dbReference type="Proteomes" id="UP000709437">
    <property type="component" value="Unassembled WGS sequence"/>
</dbReference>